<name>A0A1F6TFK3_9PROT</name>
<organism evidence="5 6">
    <name type="scientific">Candidatus Muproteobacteria bacterium RIFCSPHIGHO2_01_FULL_65_16</name>
    <dbReference type="NCBI Taxonomy" id="1817764"/>
    <lineage>
        <taxon>Bacteria</taxon>
        <taxon>Pseudomonadati</taxon>
        <taxon>Pseudomonadota</taxon>
        <taxon>Candidatus Muproteobacteria</taxon>
    </lineage>
</organism>
<dbReference type="STRING" id="1817764.A2637_07265"/>
<feature type="repeat" description="TPR" evidence="3">
    <location>
        <begin position="256"/>
        <end position="289"/>
    </location>
</feature>
<dbReference type="AlphaFoldDB" id="A0A1F6TFK3"/>
<keyword evidence="2 3" id="KW-0802">TPR repeat</keyword>
<evidence type="ECO:0000313" key="6">
    <source>
        <dbReference type="Proteomes" id="UP000179360"/>
    </source>
</evidence>
<dbReference type="InterPro" id="IPR052346">
    <property type="entry name" value="O-mannosyl-transferase_TMTC"/>
</dbReference>
<dbReference type="PANTHER" id="PTHR44227:SF3">
    <property type="entry name" value="PROTEIN O-MANNOSYL-TRANSFERASE TMTC4"/>
    <property type="match status" value="1"/>
</dbReference>
<feature type="compositionally biased region" description="Low complexity" evidence="4">
    <location>
        <begin position="89"/>
        <end position="98"/>
    </location>
</feature>
<dbReference type="Pfam" id="PF14559">
    <property type="entry name" value="TPR_19"/>
    <property type="match status" value="1"/>
</dbReference>
<comment type="caution">
    <text evidence="5">The sequence shown here is derived from an EMBL/GenBank/DDBJ whole genome shotgun (WGS) entry which is preliminary data.</text>
</comment>
<dbReference type="Proteomes" id="UP000179360">
    <property type="component" value="Unassembled WGS sequence"/>
</dbReference>
<dbReference type="InterPro" id="IPR011990">
    <property type="entry name" value="TPR-like_helical_dom_sf"/>
</dbReference>
<dbReference type="PANTHER" id="PTHR44227">
    <property type="match status" value="1"/>
</dbReference>
<evidence type="ECO:0000256" key="4">
    <source>
        <dbReference type="SAM" id="MobiDB-lite"/>
    </source>
</evidence>
<feature type="region of interest" description="Disordered" evidence="4">
    <location>
        <begin position="65"/>
        <end position="142"/>
    </location>
</feature>
<dbReference type="SMART" id="SM00028">
    <property type="entry name" value="TPR"/>
    <property type="match status" value="4"/>
</dbReference>
<protein>
    <submittedName>
        <fullName evidence="5">Uncharacterized protein</fullName>
    </submittedName>
</protein>
<proteinExistence type="predicted"/>
<dbReference type="Gene3D" id="1.25.40.10">
    <property type="entry name" value="Tetratricopeptide repeat domain"/>
    <property type="match status" value="1"/>
</dbReference>
<accession>A0A1F6TFK3</accession>
<dbReference type="InterPro" id="IPR019734">
    <property type="entry name" value="TPR_rpt"/>
</dbReference>
<sequence>MAPVLVLIAVAAAGVLVWLRGPEVVAEVIIDESRRLLALIPDILEKEKPLDTRVIAKRAAIKEAETAPPPATKPSAPLAAPAGKTAKTVSPPAVAAGAKPKDKKAVVPKAQTPPPAPVVRPKIASSRITVRQGDAESPGLVEKNIKPMSPEEEAENNYRQAAAYLQQGRRGDAENGLRAALAANPAHAPARELLAGLALQNGRTLEAQQLLEEGLQKNPKHYSFAQFLARLYVDQGAEQKALALMEGAAEAGAADPAFLAFLGALYQRAGRHADAVAAYTKAVTLRPDEGRWWLGLGISLEAEKNLAAASDAYTRAQQSGALDQNLQRYVEQRLTAIKNK</sequence>
<feature type="compositionally biased region" description="Low complexity" evidence="4">
    <location>
        <begin position="73"/>
        <end position="82"/>
    </location>
</feature>
<dbReference type="SUPFAM" id="SSF48452">
    <property type="entry name" value="TPR-like"/>
    <property type="match status" value="1"/>
</dbReference>
<evidence type="ECO:0000313" key="5">
    <source>
        <dbReference type="EMBL" id="OGI43888.1"/>
    </source>
</evidence>
<dbReference type="Pfam" id="PF13432">
    <property type="entry name" value="TPR_16"/>
    <property type="match status" value="1"/>
</dbReference>
<keyword evidence="1" id="KW-0677">Repeat</keyword>
<dbReference type="PROSITE" id="PS50005">
    <property type="entry name" value="TPR"/>
    <property type="match status" value="1"/>
</dbReference>
<evidence type="ECO:0000256" key="2">
    <source>
        <dbReference type="ARBA" id="ARBA00022803"/>
    </source>
</evidence>
<reference evidence="5 6" key="1">
    <citation type="journal article" date="2016" name="Nat. Commun.">
        <title>Thousands of microbial genomes shed light on interconnected biogeochemical processes in an aquifer system.</title>
        <authorList>
            <person name="Anantharaman K."/>
            <person name="Brown C.T."/>
            <person name="Hug L.A."/>
            <person name="Sharon I."/>
            <person name="Castelle C.J."/>
            <person name="Probst A.J."/>
            <person name="Thomas B.C."/>
            <person name="Singh A."/>
            <person name="Wilkins M.J."/>
            <person name="Karaoz U."/>
            <person name="Brodie E.L."/>
            <person name="Williams K.H."/>
            <person name="Hubbard S.S."/>
            <person name="Banfield J.F."/>
        </authorList>
    </citation>
    <scope>NUCLEOTIDE SEQUENCE [LARGE SCALE GENOMIC DNA]</scope>
</reference>
<dbReference type="EMBL" id="MFSY01000128">
    <property type="protein sequence ID" value="OGI43888.1"/>
    <property type="molecule type" value="Genomic_DNA"/>
</dbReference>
<evidence type="ECO:0000256" key="3">
    <source>
        <dbReference type="PROSITE-ProRule" id="PRU00339"/>
    </source>
</evidence>
<evidence type="ECO:0000256" key="1">
    <source>
        <dbReference type="ARBA" id="ARBA00022737"/>
    </source>
</evidence>
<gene>
    <name evidence="5" type="ORF">A2637_07265</name>
</gene>